<dbReference type="Pfam" id="PF02485">
    <property type="entry name" value="Branch"/>
    <property type="match status" value="1"/>
</dbReference>
<dbReference type="PANTHER" id="PTHR19297">
    <property type="entry name" value="GLYCOSYLTRANSFERASE 14 FAMILY MEMBER"/>
    <property type="match status" value="1"/>
</dbReference>
<evidence type="ECO:0000256" key="8">
    <source>
        <dbReference type="ARBA" id="ARBA00023136"/>
    </source>
</evidence>
<dbReference type="InterPro" id="IPR003406">
    <property type="entry name" value="Glyco_trans_14"/>
</dbReference>
<evidence type="ECO:0000313" key="11">
    <source>
        <dbReference type="EMBL" id="KAL3876240.1"/>
    </source>
</evidence>
<keyword evidence="8" id="KW-0472">Membrane</keyword>
<dbReference type="Proteomes" id="UP001634394">
    <property type="component" value="Unassembled WGS sequence"/>
</dbReference>
<gene>
    <name evidence="11" type="ORF">ACJMK2_034110</name>
</gene>
<organism evidence="11 12">
    <name type="scientific">Sinanodonta woodiana</name>
    <name type="common">Chinese pond mussel</name>
    <name type="synonym">Anodonta woodiana</name>
    <dbReference type="NCBI Taxonomy" id="1069815"/>
    <lineage>
        <taxon>Eukaryota</taxon>
        <taxon>Metazoa</taxon>
        <taxon>Spiralia</taxon>
        <taxon>Lophotrochozoa</taxon>
        <taxon>Mollusca</taxon>
        <taxon>Bivalvia</taxon>
        <taxon>Autobranchia</taxon>
        <taxon>Heteroconchia</taxon>
        <taxon>Palaeoheterodonta</taxon>
        <taxon>Unionida</taxon>
        <taxon>Unionoidea</taxon>
        <taxon>Unionidae</taxon>
        <taxon>Unioninae</taxon>
        <taxon>Sinanodonta</taxon>
    </lineage>
</organism>
<protein>
    <recommendedName>
        <fullName evidence="13">Beta-1,3-galactosyl-O-glycosyl-glycoprotein beta-1,6-N-acetylglucosaminyltransferase</fullName>
    </recommendedName>
</protein>
<evidence type="ECO:0000256" key="1">
    <source>
        <dbReference type="ARBA" id="ARBA00004606"/>
    </source>
</evidence>
<name>A0ABD3WRW1_SINWO</name>
<dbReference type="EMBL" id="JBJQND010000005">
    <property type="protein sequence ID" value="KAL3876241.1"/>
    <property type="molecule type" value="Genomic_DNA"/>
</dbReference>
<evidence type="ECO:0000256" key="4">
    <source>
        <dbReference type="ARBA" id="ARBA00022679"/>
    </source>
</evidence>
<comment type="similarity">
    <text evidence="10">Belongs to the glycosyltransferase 14 family.</text>
</comment>
<keyword evidence="9" id="KW-0325">Glycoprotein</keyword>
<dbReference type="EMBL" id="JBJQND010000005">
    <property type="protein sequence ID" value="KAL3876240.1"/>
    <property type="molecule type" value="Genomic_DNA"/>
</dbReference>
<evidence type="ECO:0000256" key="3">
    <source>
        <dbReference type="ARBA" id="ARBA00022676"/>
    </source>
</evidence>
<evidence type="ECO:0008006" key="13">
    <source>
        <dbReference type="Google" id="ProtNLM"/>
    </source>
</evidence>
<keyword evidence="7" id="KW-1133">Transmembrane helix</keyword>
<evidence type="ECO:0000313" key="12">
    <source>
        <dbReference type="Proteomes" id="UP001634394"/>
    </source>
</evidence>
<evidence type="ECO:0000256" key="5">
    <source>
        <dbReference type="ARBA" id="ARBA00022692"/>
    </source>
</evidence>
<evidence type="ECO:0000256" key="6">
    <source>
        <dbReference type="ARBA" id="ARBA00022968"/>
    </source>
</evidence>
<keyword evidence="6" id="KW-0735">Signal-anchor</keyword>
<evidence type="ECO:0000256" key="7">
    <source>
        <dbReference type="ARBA" id="ARBA00022989"/>
    </source>
</evidence>
<evidence type="ECO:0000256" key="2">
    <source>
        <dbReference type="ARBA" id="ARBA00004922"/>
    </source>
</evidence>
<keyword evidence="4" id="KW-0808">Transferase</keyword>
<comment type="pathway">
    <text evidence="2">Protein modification; protein glycosylation.</text>
</comment>
<comment type="subcellular location">
    <subcellularLocation>
        <location evidence="1">Membrane</location>
        <topology evidence="1">Single-pass type II membrane protein</topology>
    </subcellularLocation>
</comment>
<accession>A0ABD3WRW1</accession>
<proteinExistence type="inferred from homology"/>
<dbReference type="GO" id="GO:0016757">
    <property type="term" value="F:glycosyltransferase activity"/>
    <property type="evidence" value="ECO:0007669"/>
    <property type="project" value="UniProtKB-KW"/>
</dbReference>
<dbReference type="AlphaFoldDB" id="A0ABD3WRW1"/>
<comment type="caution">
    <text evidence="11">The sequence shown here is derived from an EMBL/GenBank/DDBJ whole genome shotgun (WGS) entry which is preliminary data.</text>
</comment>
<evidence type="ECO:0000256" key="10">
    <source>
        <dbReference type="ARBA" id="ARBA00038150"/>
    </source>
</evidence>
<sequence>MLRYVRRKTAVFTVCIVVCFVWIRVNRPSSCNSDCEKISFIQNTFMQFSFNRTQTLIETHSGKVLPKKHTRLVTAVDCKRIIEGQKDEIANATKKMKKHSKNTIPDAEYLNLTSDCKAYKKVRGFVDFIVTEEEKQFPIAYSILMYQEVEQMERLLRAIYRPHNIYCIHVDLSSPKEVHSAVNAITGCFENVFVVSKKETVVYAGFSRLQADINCMTDLLQKNREWRYFINLPSQQYPIKTNQEIVKILQIYNGANDIEGLTGNRMLPHRFKYVYKYVHRNGGKSKLIRTNVTKPDPPHNITIVKGSAYGIFSRNFVRFVIHDERAQDLLEWCKEVLSPDEYYWAMLNHNPHLGAPGGYKGPPDKKRWLAVFAKWGEPCQGKYVRGVCVFGVGDLHELVGREELFVNKFYLTYQPLALDCMEEWLYNRTLNSEIVDLDFYRKLPFILK</sequence>
<keyword evidence="5" id="KW-0812">Transmembrane</keyword>
<keyword evidence="3" id="KW-0328">Glycosyltransferase</keyword>
<reference evidence="11 12" key="1">
    <citation type="submission" date="2024-11" db="EMBL/GenBank/DDBJ databases">
        <title>Chromosome-level genome assembly of the freshwater bivalve Anodonta woodiana.</title>
        <authorList>
            <person name="Chen X."/>
        </authorList>
    </citation>
    <scope>NUCLEOTIDE SEQUENCE [LARGE SCALE GENOMIC DNA]</scope>
    <source>
        <strain evidence="11">MN2024</strain>
        <tissue evidence="11">Gills</tissue>
    </source>
</reference>
<dbReference type="GO" id="GO:0016020">
    <property type="term" value="C:membrane"/>
    <property type="evidence" value="ECO:0007669"/>
    <property type="project" value="UniProtKB-SubCell"/>
</dbReference>
<evidence type="ECO:0000256" key="9">
    <source>
        <dbReference type="ARBA" id="ARBA00023180"/>
    </source>
</evidence>
<keyword evidence="12" id="KW-1185">Reference proteome</keyword>
<dbReference type="PANTHER" id="PTHR19297:SF191">
    <property type="entry name" value="PROTEIN XYLOSYLTRANSFERASE"/>
    <property type="match status" value="1"/>
</dbReference>